<dbReference type="InterPro" id="IPR035906">
    <property type="entry name" value="MetI-like_sf"/>
</dbReference>
<evidence type="ECO:0000313" key="10">
    <source>
        <dbReference type="Proteomes" id="UP000294682"/>
    </source>
</evidence>
<evidence type="ECO:0000256" key="5">
    <source>
        <dbReference type="ARBA" id="ARBA00022989"/>
    </source>
</evidence>
<feature type="transmembrane region" description="Helical" evidence="7">
    <location>
        <begin position="77"/>
        <end position="104"/>
    </location>
</feature>
<evidence type="ECO:0000256" key="2">
    <source>
        <dbReference type="ARBA" id="ARBA00022448"/>
    </source>
</evidence>
<keyword evidence="6 7" id="KW-0472">Membrane</keyword>
<comment type="subcellular location">
    <subcellularLocation>
        <location evidence="1 7">Cell membrane</location>
        <topology evidence="1 7">Multi-pass membrane protein</topology>
    </subcellularLocation>
</comment>
<dbReference type="InterPro" id="IPR000515">
    <property type="entry name" value="MetI-like"/>
</dbReference>
<evidence type="ECO:0000256" key="4">
    <source>
        <dbReference type="ARBA" id="ARBA00022692"/>
    </source>
</evidence>
<keyword evidence="4 7" id="KW-0812">Transmembrane</keyword>
<gene>
    <name evidence="9" type="ORF">EDD78_11085</name>
</gene>
<dbReference type="AlphaFoldDB" id="A0A9X8UHS2"/>
<reference evidence="9 10" key="1">
    <citation type="submission" date="2019-03" db="EMBL/GenBank/DDBJ databases">
        <title>Genomic Encyclopedia of Type Strains, Phase IV (KMG-IV): sequencing the most valuable type-strain genomes for metagenomic binning, comparative biology and taxonomic classification.</title>
        <authorList>
            <person name="Goeker M."/>
        </authorList>
    </citation>
    <scope>NUCLEOTIDE SEQUENCE [LARGE SCALE GENOMIC DNA]</scope>
    <source>
        <strain evidence="9 10">DSM 100433</strain>
    </source>
</reference>
<comment type="caution">
    <text evidence="9">The sequence shown here is derived from an EMBL/GenBank/DDBJ whole genome shotgun (WGS) entry which is preliminary data.</text>
</comment>
<evidence type="ECO:0000256" key="1">
    <source>
        <dbReference type="ARBA" id="ARBA00004651"/>
    </source>
</evidence>
<dbReference type="EMBL" id="SLUK01000010">
    <property type="protein sequence ID" value="TCL42459.1"/>
    <property type="molecule type" value="Genomic_DNA"/>
</dbReference>
<evidence type="ECO:0000256" key="6">
    <source>
        <dbReference type="ARBA" id="ARBA00023136"/>
    </source>
</evidence>
<feature type="transmembrane region" description="Helical" evidence="7">
    <location>
        <begin position="12"/>
        <end position="39"/>
    </location>
</feature>
<dbReference type="Proteomes" id="UP000294682">
    <property type="component" value="Unassembled WGS sequence"/>
</dbReference>
<organism evidence="9 10">
    <name type="scientific">Harryflintia acetispora</name>
    <dbReference type="NCBI Taxonomy" id="1849041"/>
    <lineage>
        <taxon>Bacteria</taxon>
        <taxon>Bacillati</taxon>
        <taxon>Bacillota</taxon>
        <taxon>Clostridia</taxon>
        <taxon>Eubacteriales</taxon>
        <taxon>Oscillospiraceae</taxon>
        <taxon>Harryflintia</taxon>
    </lineage>
</organism>
<keyword evidence="10" id="KW-1185">Reference proteome</keyword>
<dbReference type="RefSeq" id="WP_286170859.1">
    <property type="nucleotide sequence ID" value="NZ_SLUK01000010.1"/>
</dbReference>
<dbReference type="CDD" id="cd06261">
    <property type="entry name" value="TM_PBP2"/>
    <property type="match status" value="1"/>
</dbReference>
<dbReference type="GO" id="GO:0005886">
    <property type="term" value="C:plasma membrane"/>
    <property type="evidence" value="ECO:0007669"/>
    <property type="project" value="UniProtKB-SubCell"/>
</dbReference>
<feature type="transmembrane region" description="Helical" evidence="7">
    <location>
        <begin position="113"/>
        <end position="136"/>
    </location>
</feature>
<dbReference type="PANTHER" id="PTHR43744">
    <property type="entry name" value="ABC TRANSPORTER PERMEASE PROTEIN MG189-RELATED-RELATED"/>
    <property type="match status" value="1"/>
</dbReference>
<sequence>MTEMKKRKKNPYLTANIIIVILLGLLAVLVVLPFVWMVLSSFRTNKDIRLNISSMWPDPWTLTGYAAALTKAPFVRWFINSVFVSTTVTLIVLFTSSITGFVFAKYKFPFKNLIFGVILATMMVPSQVLMIPNFLIVKGLGLYNRLGALIVPMMVSMFGIFLCKQFIEDIPDSLCEAARIDGAGDFFIYARIILPNIKPCIGSLTIFTFLERWNDYLNPLIMLNDTEKMTLPLALNFFSSQHLADLSATMAVASLVMVPVLIVFIMFQKQFIKGLALSGMK</sequence>
<evidence type="ECO:0000256" key="7">
    <source>
        <dbReference type="RuleBase" id="RU363032"/>
    </source>
</evidence>
<keyword evidence="3" id="KW-1003">Cell membrane</keyword>
<dbReference type="SUPFAM" id="SSF161098">
    <property type="entry name" value="MetI-like"/>
    <property type="match status" value="1"/>
</dbReference>
<feature type="transmembrane region" description="Helical" evidence="7">
    <location>
        <begin position="246"/>
        <end position="267"/>
    </location>
</feature>
<evidence type="ECO:0000313" key="9">
    <source>
        <dbReference type="EMBL" id="TCL42459.1"/>
    </source>
</evidence>
<dbReference type="PANTHER" id="PTHR43744:SF12">
    <property type="entry name" value="ABC TRANSPORTER PERMEASE PROTEIN MG189-RELATED"/>
    <property type="match status" value="1"/>
</dbReference>
<dbReference type="Pfam" id="PF00528">
    <property type="entry name" value="BPD_transp_1"/>
    <property type="match status" value="1"/>
</dbReference>
<accession>A0A9X8UHS2</accession>
<evidence type="ECO:0000256" key="3">
    <source>
        <dbReference type="ARBA" id="ARBA00022475"/>
    </source>
</evidence>
<protein>
    <submittedName>
        <fullName evidence="9">Carbohydrate ABC transporter membrane protein 2 (CUT1 family)</fullName>
    </submittedName>
</protein>
<dbReference type="Gene3D" id="1.10.3720.10">
    <property type="entry name" value="MetI-like"/>
    <property type="match status" value="1"/>
</dbReference>
<keyword evidence="5 7" id="KW-1133">Transmembrane helix</keyword>
<feature type="transmembrane region" description="Helical" evidence="7">
    <location>
        <begin position="188"/>
        <end position="210"/>
    </location>
</feature>
<keyword evidence="2 7" id="KW-0813">Transport</keyword>
<feature type="transmembrane region" description="Helical" evidence="7">
    <location>
        <begin position="148"/>
        <end position="167"/>
    </location>
</feature>
<dbReference type="GO" id="GO:0055085">
    <property type="term" value="P:transmembrane transport"/>
    <property type="evidence" value="ECO:0007669"/>
    <property type="project" value="InterPro"/>
</dbReference>
<proteinExistence type="inferred from homology"/>
<feature type="domain" description="ABC transmembrane type-1" evidence="8">
    <location>
        <begin position="78"/>
        <end position="267"/>
    </location>
</feature>
<dbReference type="PROSITE" id="PS50928">
    <property type="entry name" value="ABC_TM1"/>
    <property type="match status" value="1"/>
</dbReference>
<evidence type="ECO:0000259" key="8">
    <source>
        <dbReference type="PROSITE" id="PS50928"/>
    </source>
</evidence>
<comment type="similarity">
    <text evidence="7">Belongs to the binding-protein-dependent transport system permease family.</text>
</comment>
<name>A0A9X8UHS2_9FIRM</name>